<dbReference type="EMBL" id="JZDQ02000022">
    <property type="protein sequence ID" value="OIJ25706.1"/>
    <property type="molecule type" value="Genomic_DNA"/>
</dbReference>
<evidence type="ECO:0000313" key="2">
    <source>
        <dbReference type="Proteomes" id="UP000033772"/>
    </source>
</evidence>
<gene>
    <name evidence="1" type="ORF">UG56_016110</name>
</gene>
<organism evidence="1 2">
    <name type="scientific">Nocardioides luteus</name>
    <dbReference type="NCBI Taxonomy" id="1844"/>
    <lineage>
        <taxon>Bacteria</taxon>
        <taxon>Bacillati</taxon>
        <taxon>Actinomycetota</taxon>
        <taxon>Actinomycetes</taxon>
        <taxon>Propionibacteriales</taxon>
        <taxon>Nocardioidaceae</taxon>
        <taxon>Nocardioides</taxon>
    </lineage>
</organism>
<reference evidence="1" key="1">
    <citation type="submission" date="2016-10" db="EMBL/GenBank/DDBJ databases">
        <title>Draft Genome Sequence of Nocardioides luteus Strain BAFB, an Alkane-Degrading Bacterium Isolated from JP-7 Polluted Soil.</title>
        <authorList>
            <person name="Brown L."/>
            <person name="Ruiz O.N."/>
            <person name="Gunasekera T."/>
        </authorList>
    </citation>
    <scope>NUCLEOTIDE SEQUENCE [LARGE SCALE GENOMIC DNA]</scope>
    <source>
        <strain evidence="1">BAFB</strain>
    </source>
</reference>
<dbReference type="Proteomes" id="UP000033772">
    <property type="component" value="Unassembled WGS sequence"/>
</dbReference>
<keyword evidence="2" id="KW-1185">Reference proteome</keyword>
<dbReference type="Pfam" id="PF00300">
    <property type="entry name" value="His_Phos_1"/>
    <property type="match status" value="1"/>
</dbReference>
<dbReference type="InterPro" id="IPR013078">
    <property type="entry name" value="His_Pase_superF_clade-1"/>
</dbReference>
<dbReference type="Gene3D" id="3.40.50.1240">
    <property type="entry name" value="Phosphoglycerate mutase-like"/>
    <property type="match status" value="1"/>
</dbReference>
<accession>A0A1J4N2E5</accession>
<dbReference type="CDD" id="cd07067">
    <property type="entry name" value="HP_PGM_like"/>
    <property type="match status" value="1"/>
</dbReference>
<dbReference type="AlphaFoldDB" id="A0A1J4N2E5"/>
<dbReference type="RefSeq" id="WP_045549640.1">
    <property type="nucleotide sequence ID" value="NZ_JZDQ02000022.1"/>
</dbReference>
<sequence length="168" mass="17887">MRTLVIMRHAKAESSAPTDYERQLTDRGHADAVAAGEWLAEQGVVPDYALVSAADRTTQTWEDVAVGASWDLTLAEYDQGLYAAGTSTALDLIRDIDDGLSTVVVIGHNPTMFSLVQLLDDGEGDDEAGNELALGFPTAAVAVLTYDGDWSELDEAEASVTAFHVARG</sequence>
<evidence type="ECO:0000313" key="1">
    <source>
        <dbReference type="EMBL" id="OIJ25706.1"/>
    </source>
</evidence>
<dbReference type="STRING" id="1844.UG56_016110"/>
<proteinExistence type="predicted"/>
<protein>
    <submittedName>
        <fullName evidence="1">Phosphoglycerate mutase</fullName>
    </submittedName>
</protein>
<comment type="caution">
    <text evidence="1">The sequence shown here is derived from an EMBL/GenBank/DDBJ whole genome shotgun (WGS) entry which is preliminary data.</text>
</comment>
<dbReference type="SUPFAM" id="SSF53254">
    <property type="entry name" value="Phosphoglycerate mutase-like"/>
    <property type="match status" value="1"/>
</dbReference>
<dbReference type="InterPro" id="IPR029033">
    <property type="entry name" value="His_PPase_superfam"/>
</dbReference>
<dbReference type="OrthoDB" id="9810154at2"/>
<name>A0A1J4N2E5_9ACTN</name>
<dbReference type="SMART" id="SM00855">
    <property type="entry name" value="PGAM"/>
    <property type="match status" value="1"/>
</dbReference>